<feature type="region of interest" description="Disordered" evidence="1">
    <location>
        <begin position="656"/>
        <end position="678"/>
    </location>
</feature>
<comment type="caution">
    <text evidence="2">The sequence shown here is derived from an EMBL/GenBank/DDBJ whole genome shotgun (WGS) entry which is preliminary data.</text>
</comment>
<feature type="compositionally biased region" description="Basic residues" evidence="1">
    <location>
        <begin position="339"/>
        <end position="349"/>
    </location>
</feature>
<evidence type="ECO:0000313" key="2">
    <source>
        <dbReference type="EMBL" id="GKT13341.1"/>
    </source>
</evidence>
<evidence type="ECO:0000313" key="3">
    <source>
        <dbReference type="Proteomes" id="UP001057375"/>
    </source>
</evidence>
<dbReference type="EMBL" id="BQXS01011501">
    <property type="protein sequence ID" value="GKT13341.1"/>
    <property type="molecule type" value="Genomic_DNA"/>
</dbReference>
<feature type="compositionally biased region" description="Basic and acidic residues" evidence="1">
    <location>
        <begin position="34"/>
        <end position="49"/>
    </location>
</feature>
<feature type="region of interest" description="Disordered" evidence="1">
    <location>
        <begin position="1"/>
        <end position="75"/>
    </location>
</feature>
<feature type="compositionally biased region" description="Low complexity" evidence="1">
    <location>
        <begin position="618"/>
        <end position="639"/>
    </location>
</feature>
<feature type="region of interest" description="Disordered" evidence="1">
    <location>
        <begin position="282"/>
        <end position="382"/>
    </location>
</feature>
<feature type="compositionally biased region" description="Basic and acidic residues" evidence="1">
    <location>
        <begin position="121"/>
        <end position="172"/>
    </location>
</feature>
<sequence>MAKKYNSGDHSPASKGSSPGSSSLDLGKALRGGRGKEIACDEDYAEQKPMKKSSQLSLKEYDGDESAEPLDFDRPDANFDQFQQLAQITGKIDEGFDKGDYSAQPTVNFADLTALQRKQLEEDAKRFDREAKKGYYDEMREPVKSKRIIKGDSSEKEESSPANKEKELERRSSLSRQSIRPKDDRPEPIHSLQNPHDAFITAPIVADMGMASPNVHLPTSPVNPTIVTTMQSMPVQSASGSMAPHVPVVGPHYSPQHSQFQYPSYQYPTYMVPTNPSYYSTGIPSIPTTQPASHTSSAPPSATPTHLTSTVSSGIHTTHQPQQGTHGTGSHQQGQFSRGRNHQGKHKNRRGDLQHSGYPQERRDKRHYHPIGSGGSSGVPIIDRKKAGSATIIKRTKKEGSKFVVTQKATPIIVKKDVGAVKTSTDDSTIITTDKSVVSVGSTLVSTTTSLPTGSQHDVTTGVSEKHAYTHPVQDYSGAISTPQQRQDTAASSPAVSSAVDVISPSKTTSAAAPSTSGIHISRPVKQKSHIQIQPHIQHQLRSGHKEELEIVSTLNPSRRKFDPFFGRRGSSGSESESRRRRSIGSLNLETSRVIAPHDLAHRFKDFQAKRRDSQRRFSFSTSDSLPLLTSSASATGPLGLSSLADGSGLLRVRSNSVSGLPRSHPEMSESSEGESMSISALHPGLGLTSSKLSTNTFTLDGKNIEDKGVEELNEEEEQGDDEDQEGVVVKHVEIISVASAKAKKEEEQEEEEEQKERTEDGDQSEDKKKKRRRKKKKKEGSEGLDGSGEKKKRKKRRKKKKEGEEEGSDDKEP</sequence>
<feature type="compositionally biased region" description="Low complexity" evidence="1">
    <location>
        <begin position="287"/>
        <end position="335"/>
    </location>
</feature>
<organism evidence="2 3">
    <name type="scientific">Aduncisulcus paluster</name>
    <dbReference type="NCBI Taxonomy" id="2918883"/>
    <lineage>
        <taxon>Eukaryota</taxon>
        <taxon>Metamonada</taxon>
        <taxon>Carpediemonas-like organisms</taxon>
        <taxon>Aduncisulcus</taxon>
    </lineage>
</organism>
<keyword evidence="3" id="KW-1185">Reference proteome</keyword>
<feature type="compositionally biased region" description="Basic and acidic residues" evidence="1">
    <location>
        <begin position="755"/>
        <end position="768"/>
    </location>
</feature>
<feature type="region of interest" description="Disordered" evidence="1">
    <location>
        <begin position="560"/>
        <end position="584"/>
    </location>
</feature>
<feature type="region of interest" description="Disordered" evidence="1">
    <location>
        <begin position="121"/>
        <end position="195"/>
    </location>
</feature>
<feature type="compositionally biased region" description="Low complexity" evidence="1">
    <location>
        <begin position="11"/>
        <end position="23"/>
    </location>
</feature>
<feature type="region of interest" description="Disordered" evidence="1">
    <location>
        <begin position="606"/>
        <end position="639"/>
    </location>
</feature>
<feature type="compositionally biased region" description="Acidic residues" evidence="1">
    <location>
        <begin position="805"/>
        <end position="814"/>
    </location>
</feature>
<name>A0ABQ5JQI4_9EUKA</name>
<dbReference type="Proteomes" id="UP001057375">
    <property type="component" value="Unassembled WGS sequence"/>
</dbReference>
<proteinExistence type="predicted"/>
<feature type="compositionally biased region" description="Basic residues" evidence="1">
    <location>
        <begin position="769"/>
        <end position="779"/>
    </location>
</feature>
<evidence type="ECO:0000256" key="1">
    <source>
        <dbReference type="SAM" id="MobiDB-lite"/>
    </source>
</evidence>
<feature type="region of interest" description="Disordered" evidence="1">
    <location>
        <begin position="699"/>
        <end position="814"/>
    </location>
</feature>
<feature type="compositionally biased region" description="Basic and acidic residues" evidence="1">
    <location>
        <begin position="606"/>
        <end position="616"/>
    </location>
</feature>
<feature type="compositionally biased region" description="Basic residues" evidence="1">
    <location>
        <begin position="791"/>
        <end position="801"/>
    </location>
</feature>
<gene>
    <name evidence="2" type="ORF">ADUPG1_010252</name>
</gene>
<feature type="compositionally biased region" description="Acidic residues" evidence="1">
    <location>
        <begin position="712"/>
        <end position="726"/>
    </location>
</feature>
<protein>
    <submittedName>
        <fullName evidence="2">Uncharacterized protein</fullName>
    </submittedName>
</protein>
<accession>A0ABQ5JQI4</accession>
<reference evidence="2" key="1">
    <citation type="submission" date="2022-03" db="EMBL/GenBank/DDBJ databases">
        <title>Draft genome sequence of Aduncisulcus paluster, a free-living microaerophilic Fornicata.</title>
        <authorList>
            <person name="Yuyama I."/>
            <person name="Kume K."/>
            <person name="Tamura T."/>
            <person name="Inagaki Y."/>
            <person name="Hashimoto T."/>
        </authorList>
    </citation>
    <scope>NUCLEOTIDE SEQUENCE</scope>
    <source>
        <strain evidence="2">NY0171</strain>
    </source>
</reference>
<feature type="compositionally biased region" description="Low complexity" evidence="1">
    <location>
        <begin position="669"/>
        <end position="678"/>
    </location>
</feature>